<dbReference type="EC" id="4.2.1.96" evidence="4"/>
<dbReference type="PANTHER" id="PTHR12599:SF0">
    <property type="entry name" value="PTERIN-4-ALPHA-CARBINOLAMINE DEHYDRATASE"/>
    <property type="match status" value="1"/>
</dbReference>
<organism evidence="5 6">
    <name type="scientific">Dolichospermum planctonicum</name>
    <dbReference type="NCBI Taxonomy" id="136072"/>
    <lineage>
        <taxon>Bacteria</taxon>
        <taxon>Bacillati</taxon>
        <taxon>Cyanobacteriota</taxon>
        <taxon>Cyanophyceae</taxon>
        <taxon>Nostocales</taxon>
        <taxon>Aphanizomenonaceae</taxon>
        <taxon>Dolichospermum</taxon>
    </lineage>
</organism>
<keyword evidence="3 4" id="KW-0456">Lyase</keyword>
<dbReference type="EMBL" id="BJCF01000002">
    <property type="protein sequence ID" value="GCL40589.1"/>
    <property type="molecule type" value="Genomic_DNA"/>
</dbReference>
<evidence type="ECO:0000313" key="5">
    <source>
        <dbReference type="EMBL" id="GCL40589.1"/>
    </source>
</evidence>
<name>A0A480A6V8_9CYAN</name>
<accession>A0A480A6V8</accession>
<evidence type="ECO:0000313" key="6">
    <source>
        <dbReference type="Proteomes" id="UP000299367"/>
    </source>
</evidence>
<reference evidence="6" key="1">
    <citation type="submission" date="2019-02" db="EMBL/GenBank/DDBJ databases">
        <title>Draft genome sequence of Dolichospermum planctonicum NIES-80.</title>
        <authorList>
            <person name="Yamaguchi H."/>
            <person name="Suzuki S."/>
            <person name="Kawachi M."/>
        </authorList>
    </citation>
    <scope>NUCLEOTIDE SEQUENCE [LARGE SCALE GENOMIC DNA]</scope>
    <source>
        <strain evidence="6">NIES-80</strain>
    </source>
</reference>
<dbReference type="HAMAP" id="MF_00434">
    <property type="entry name" value="Pterin_4_alpha"/>
    <property type="match status" value="1"/>
</dbReference>
<dbReference type="OrthoDB" id="9794987at2"/>
<comment type="caution">
    <text evidence="5">The sequence shown here is derived from an EMBL/GenBank/DDBJ whole genome shotgun (WGS) entry which is preliminary data.</text>
</comment>
<comment type="similarity">
    <text evidence="2 4">Belongs to the pterin-4-alpha-carbinolamine dehydratase family.</text>
</comment>
<dbReference type="Proteomes" id="UP000299367">
    <property type="component" value="Unassembled WGS sequence"/>
</dbReference>
<proteinExistence type="inferred from homology"/>
<dbReference type="RefSeq" id="WP_028089056.1">
    <property type="nucleotide sequence ID" value="NZ_BJCF01000002.1"/>
</dbReference>
<dbReference type="NCBIfam" id="NF002018">
    <property type="entry name" value="PRK00823.1-3"/>
    <property type="match status" value="1"/>
</dbReference>
<dbReference type="GO" id="GO:0008124">
    <property type="term" value="F:4-alpha-hydroxytetrahydrobiopterin dehydratase activity"/>
    <property type="evidence" value="ECO:0007669"/>
    <property type="project" value="UniProtKB-UniRule"/>
</dbReference>
<evidence type="ECO:0000256" key="2">
    <source>
        <dbReference type="ARBA" id="ARBA00006472"/>
    </source>
</evidence>
<dbReference type="InterPro" id="IPR001533">
    <property type="entry name" value="Pterin_deHydtase"/>
</dbReference>
<protein>
    <recommendedName>
        <fullName evidence="4">Putative pterin-4-alpha-carbinolamine dehydratase</fullName>
        <shortName evidence="4">PHS</shortName>
        <ecNumber evidence="4">4.2.1.96</ecNumber>
    </recommendedName>
    <alternativeName>
        <fullName evidence="4">4-alpha-hydroxy-tetrahydropterin dehydratase</fullName>
    </alternativeName>
    <alternativeName>
        <fullName evidence="4">Pterin carbinolamine dehydratase</fullName>
        <shortName evidence="4">PCD</shortName>
    </alternativeName>
</protein>
<dbReference type="InterPro" id="IPR036428">
    <property type="entry name" value="PCD_sf"/>
</dbReference>
<dbReference type="AlphaFoldDB" id="A0A480A6V8"/>
<dbReference type="PANTHER" id="PTHR12599">
    <property type="entry name" value="PTERIN-4-ALPHA-CARBINOLAMINE DEHYDRATASE"/>
    <property type="match status" value="1"/>
</dbReference>
<comment type="catalytic activity">
    <reaction evidence="1 4">
        <text>(4aS,6R)-4a-hydroxy-L-erythro-5,6,7,8-tetrahydrobiopterin = (6R)-L-erythro-6,7-dihydrobiopterin + H2O</text>
        <dbReference type="Rhea" id="RHEA:11920"/>
        <dbReference type="ChEBI" id="CHEBI:15377"/>
        <dbReference type="ChEBI" id="CHEBI:15642"/>
        <dbReference type="ChEBI" id="CHEBI:43120"/>
        <dbReference type="EC" id="4.2.1.96"/>
    </reaction>
</comment>
<dbReference type="GeneID" id="78011725"/>
<dbReference type="Pfam" id="PF01329">
    <property type="entry name" value="Pterin_4a"/>
    <property type="match status" value="1"/>
</dbReference>
<evidence type="ECO:0000256" key="4">
    <source>
        <dbReference type="HAMAP-Rule" id="MF_00434"/>
    </source>
</evidence>
<dbReference type="Gene3D" id="3.30.1360.20">
    <property type="entry name" value="Transcriptional coactivator/pterin dehydratase"/>
    <property type="match status" value="1"/>
</dbReference>
<evidence type="ECO:0000256" key="1">
    <source>
        <dbReference type="ARBA" id="ARBA00001554"/>
    </source>
</evidence>
<gene>
    <name evidence="5" type="ORF">NIES80_02770</name>
</gene>
<dbReference type="GO" id="GO:0006729">
    <property type="term" value="P:tetrahydrobiopterin biosynthetic process"/>
    <property type="evidence" value="ECO:0007669"/>
    <property type="project" value="InterPro"/>
</dbReference>
<evidence type="ECO:0000256" key="3">
    <source>
        <dbReference type="ARBA" id="ARBA00023239"/>
    </source>
</evidence>
<sequence length="100" mass="11237">MAARKLNETELTLALKSLPGWQIKDGKLYKEYKFNSFATALGWMVSVGIYAEKMGHHPEWFNVYNTVIVDLTTHDIGNAISNLDVELAKKMDELAAPLLP</sequence>
<dbReference type="SUPFAM" id="SSF55248">
    <property type="entry name" value="PCD-like"/>
    <property type="match status" value="1"/>
</dbReference>